<evidence type="ECO:0000256" key="5">
    <source>
        <dbReference type="SAM" id="MobiDB-lite"/>
    </source>
</evidence>
<keyword evidence="4" id="KW-0853">WD repeat</keyword>
<dbReference type="SMART" id="SM00531">
    <property type="entry name" value="TFIIE"/>
    <property type="match status" value="1"/>
</dbReference>
<dbReference type="Pfam" id="PF02002">
    <property type="entry name" value="TFIIE_alpha"/>
    <property type="match status" value="1"/>
</dbReference>
<keyword evidence="8" id="KW-1185">Reference proteome</keyword>
<dbReference type="GO" id="GO:0043161">
    <property type="term" value="P:proteasome-mediated ubiquitin-dependent protein catabolic process"/>
    <property type="evidence" value="ECO:0007669"/>
    <property type="project" value="TreeGrafter"/>
</dbReference>
<keyword evidence="3" id="KW-0804">Transcription</keyword>
<dbReference type="PANTHER" id="PTHR19847:SF7">
    <property type="entry name" value="DDB1- AND CUL4-ASSOCIATED FACTOR 11"/>
    <property type="match status" value="1"/>
</dbReference>
<dbReference type="GO" id="GO:0080008">
    <property type="term" value="C:Cul4-RING E3 ubiquitin ligase complex"/>
    <property type="evidence" value="ECO:0007669"/>
    <property type="project" value="TreeGrafter"/>
</dbReference>
<evidence type="ECO:0000256" key="2">
    <source>
        <dbReference type="ARBA" id="ARBA00023015"/>
    </source>
</evidence>
<comment type="similarity">
    <text evidence="1">Belongs to the TFIIE alpha subunit family.</text>
</comment>
<reference evidence="7 8" key="1">
    <citation type="submission" date="2014-11" db="EMBL/GenBank/DDBJ databases">
        <title>Genetic blueprint of the zoonotic pathogen Toxocara canis.</title>
        <authorList>
            <person name="Zhu X.-Q."/>
            <person name="Korhonen P.K."/>
            <person name="Cai H."/>
            <person name="Young N.D."/>
            <person name="Nejsum P."/>
            <person name="von Samson-Himmelstjerna G."/>
            <person name="Boag P.R."/>
            <person name="Tan P."/>
            <person name="Li Q."/>
            <person name="Min J."/>
            <person name="Yang Y."/>
            <person name="Wang X."/>
            <person name="Fang X."/>
            <person name="Hall R.S."/>
            <person name="Hofmann A."/>
            <person name="Sternberg P.W."/>
            <person name="Jex A.R."/>
            <person name="Gasser R.B."/>
        </authorList>
    </citation>
    <scope>NUCLEOTIDE SEQUENCE [LARGE SCALE GENOMIC DNA]</scope>
    <source>
        <strain evidence="7">PN_DK_2014</strain>
    </source>
</reference>
<dbReference type="InterPro" id="IPR051859">
    <property type="entry name" value="DCAF"/>
</dbReference>
<dbReference type="PROSITE" id="PS50082">
    <property type="entry name" value="WD_REPEATS_2"/>
    <property type="match status" value="3"/>
</dbReference>
<organism evidence="7 8">
    <name type="scientific">Toxocara canis</name>
    <name type="common">Canine roundworm</name>
    <dbReference type="NCBI Taxonomy" id="6265"/>
    <lineage>
        <taxon>Eukaryota</taxon>
        <taxon>Metazoa</taxon>
        <taxon>Ecdysozoa</taxon>
        <taxon>Nematoda</taxon>
        <taxon>Chromadorea</taxon>
        <taxon>Rhabditida</taxon>
        <taxon>Spirurina</taxon>
        <taxon>Ascaridomorpha</taxon>
        <taxon>Ascaridoidea</taxon>
        <taxon>Toxocaridae</taxon>
        <taxon>Toxocara</taxon>
    </lineage>
</organism>
<accession>A0A0B2VHK7</accession>
<dbReference type="OrthoDB" id="63070at2759"/>
<dbReference type="PANTHER" id="PTHR19847">
    <property type="entry name" value="DDB1- AND CUL4-ASSOCIATED FACTOR 11"/>
    <property type="match status" value="1"/>
</dbReference>
<dbReference type="InterPro" id="IPR002853">
    <property type="entry name" value="TFIIE_asu"/>
</dbReference>
<proteinExistence type="inferred from homology"/>
<evidence type="ECO:0000256" key="4">
    <source>
        <dbReference type="PROSITE-ProRule" id="PRU00221"/>
    </source>
</evidence>
<dbReference type="InterPro" id="IPR001680">
    <property type="entry name" value="WD40_rpt"/>
</dbReference>
<dbReference type="InterPro" id="IPR013083">
    <property type="entry name" value="Znf_RING/FYVE/PHD"/>
</dbReference>
<dbReference type="PROSITE" id="PS51344">
    <property type="entry name" value="HTH_TFE_IIE"/>
    <property type="match status" value="1"/>
</dbReference>
<evidence type="ECO:0000256" key="1">
    <source>
        <dbReference type="ARBA" id="ARBA00008947"/>
    </source>
</evidence>
<sequence length="1104" mass="126659">EYYVVLHYVYLNTCIKEDDLRKKTTFDQRYLRRILAQLKMDKILKERCDMEGTAGRSHKVSYYYINYRGMLNVVKYKIDHMRRKMEIKENGIVFNAYYKCTGCEFVYGALDMDKIFDAAMGEMKCYRCQHRVIPDESTIPTEQTRSLLARFNEQMMPLFSLLEKLDGIHLAHHLLEPSMRTVDSENPPKDENKEKTLRLGERTIGGSMQITHSAMQCSSSITVCIGNENNTFKAEGKQEVPWLHDEAKPSLTMITGIKPDQMDSGESFGDCTSTAKVDSSSKSSTETDIEDLLMEEFDEEKTSPSEIDLKKGEVEWNLNSEGSDEDGDMVVVLLWMGVLFSREESNNTAPQHEELLSWAAEIVARQRDQQQREQRSHNSSESSVRAARPTQYFASLADLIRELLDEGQVVLLWMGVLFSREESNNTAPQHEELLSWAAEIVARQRDQQQREQRNHNSSESSVRAARPTQYFASLADLIRELLDEGQIHVGAMSRRYGVNEIGVQSEDDESEDGDYLIGLRGRNMFEPQSSTNESQSDSERDRPTDCNNASARTSGLVTTSKNTDARLTKSREYLLAETELHSGACSDSLSIEKLLMMREIGARYGCCHRKGRIAYSRYPSREYLLAETELHSGACSDSLSIEKLLMMREIGARYGCCHRKGRIAYSRYPAFAALCPFQRAAVCNSFFPNRRKVVEKVRTKTFCCQYMPDGNGLLTASQDEVIRFYERTGYRQRYKLSNCFQTPYVGWSILDLVVSPDSRHCVYCTWSEKLYQCKLDADIGEDDRWTTLHQNHGDDFGRFALFSLRFNFDGTEIVSAGSDGHLYVYDRNSSSNVLSIPAHEDDVNAVSFGDTSRHLIFSAGDDGLCKVWDRRALSEDHRPVGVFAGHRDGITYVDPKGDNRYLLTNSKDQSIKIWDIRRFSSTSAQDETRRAVCQQKWDYRYQRVPRYANWSSPLKGDGSVLTLRGHSVLHTLIRAHFSPARTGQRYVYTGCARGQCVVYDILNGEVAHYLDGHRSVVRDCTWHPFDNEIITTSWDGVTAMWRYDERMEKNINPESWDEQPGDEETSDENYTVVQPRRYNVKRRTARRTNKDVKVARRQWANAVE</sequence>
<comment type="caution">
    <text evidence="7">The sequence shown here is derived from an EMBL/GenBank/DDBJ whole genome shotgun (WGS) entry which is preliminary data.</text>
</comment>
<gene>
    <name evidence="7" type="primary">wdr-23</name>
    <name evidence="7" type="ORF">Tcan_13340</name>
</gene>
<dbReference type="InterPro" id="IPR024550">
    <property type="entry name" value="TFIIEa/SarR/Rpc3_HTH_dom"/>
</dbReference>
<evidence type="ECO:0000259" key="6">
    <source>
        <dbReference type="PROSITE" id="PS51344"/>
    </source>
</evidence>
<feature type="region of interest" description="Disordered" evidence="5">
    <location>
        <begin position="521"/>
        <end position="562"/>
    </location>
</feature>
<feature type="compositionally biased region" description="Low complexity" evidence="5">
    <location>
        <begin position="272"/>
        <end position="286"/>
    </location>
</feature>
<dbReference type="PROSITE" id="PS50294">
    <property type="entry name" value="WD_REPEATS_REGION"/>
    <property type="match status" value="2"/>
</dbReference>
<dbReference type="SMART" id="SM00320">
    <property type="entry name" value="WD40"/>
    <property type="match status" value="6"/>
</dbReference>
<dbReference type="Gene3D" id="3.30.40.10">
    <property type="entry name" value="Zinc/RING finger domain, C3HC4 (zinc finger)"/>
    <property type="match status" value="1"/>
</dbReference>
<dbReference type="Gene3D" id="2.130.10.10">
    <property type="entry name" value="YVTN repeat-like/Quinoprotein amine dehydrogenase"/>
    <property type="match status" value="2"/>
</dbReference>
<feature type="compositionally biased region" description="Polar residues" evidence="5">
    <location>
        <begin position="545"/>
        <end position="562"/>
    </location>
</feature>
<feature type="repeat" description="WD" evidence="4">
    <location>
        <begin position="883"/>
        <end position="924"/>
    </location>
</feature>
<evidence type="ECO:0000256" key="3">
    <source>
        <dbReference type="ARBA" id="ARBA00023163"/>
    </source>
</evidence>
<feature type="region of interest" description="Disordered" evidence="5">
    <location>
        <begin position="260"/>
        <end position="287"/>
    </location>
</feature>
<feature type="region of interest" description="Disordered" evidence="5">
    <location>
        <begin position="1052"/>
        <end position="1075"/>
    </location>
</feature>
<dbReference type="EMBL" id="JPKZ01001611">
    <property type="protein sequence ID" value="KHN81018.1"/>
    <property type="molecule type" value="Genomic_DNA"/>
</dbReference>
<dbReference type="SUPFAM" id="SSF50978">
    <property type="entry name" value="WD40 repeat-like"/>
    <property type="match status" value="1"/>
</dbReference>
<keyword evidence="2" id="KW-0805">Transcription regulation</keyword>
<feature type="compositionally biased region" description="Basic and acidic residues" evidence="5">
    <location>
        <begin position="444"/>
        <end position="456"/>
    </location>
</feature>
<feature type="repeat" description="WD" evidence="4">
    <location>
        <begin position="1010"/>
        <end position="1041"/>
    </location>
</feature>
<dbReference type="InterPro" id="IPR017919">
    <property type="entry name" value="TFIIE/TFIIEa_HTH"/>
</dbReference>
<dbReference type="SUPFAM" id="SSF57783">
    <property type="entry name" value="Zinc beta-ribbon"/>
    <property type="match status" value="1"/>
</dbReference>
<dbReference type="AlphaFoldDB" id="A0A0B2VHK7"/>
<dbReference type="GO" id="GO:0006367">
    <property type="term" value="P:transcription initiation at RNA polymerase II promoter"/>
    <property type="evidence" value="ECO:0007669"/>
    <property type="project" value="InterPro"/>
</dbReference>
<dbReference type="STRING" id="6265.A0A0B2VHK7"/>
<protein>
    <submittedName>
        <fullName evidence="7">DDB1-and CUL4-associated factor 11-like protein</fullName>
    </submittedName>
</protein>
<feature type="domain" description="HTH TFE/IIEalpha-type" evidence="6">
    <location>
        <begin position="1"/>
        <end position="75"/>
    </location>
</feature>
<evidence type="ECO:0000313" key="8">
    <source>
        <dbReference type="Proteomes" id="UP000031036"/>
    </source>
</evidence>
<feature type="compositionally biased region" description="Polar residues" evidence="5">
    <location>
        <begin position="526"/>
        <end position="535"/>
    </location>
</feature>
<dbReference type="Proteomes" id="UP000031036">
    <property type="component" value="Unassembled WGS sequence"/>
</dbReference>
<evidence type="ECO:0000313" key="7">
    <source>
        <dbReference type="EMBL" id="KHN81018.1"/>
    </source>
</evidence>
<feature type="non-terminal residue" evidence="7">
    <location>
        <position position="1"/>
    </location>
</feature>
<feature type="compositionally biased region" description="Acidic residues" evidence="5">
    <location>
        <begin position="1055"/>
        <end position="1067"/>
    </location>
</feature>
<dbReference type="InterPro" id="IPR015943">
    <property type="entry name" value="WD40/YVTN_repeat-like_dom_sf"/>
</dbReference>
<name>A0A0B2VHK7_TOXCA</name>
<dbReference type="Pfam" id="PF00400">
    <property type="entry name" value="WD40"/>
    <property type="match status" value="4"/>
</dbReference>
<dbReference type="InterPro" id="IPR036322">
    <property type="entry name" value="WD40_repeat_dom_sf"/>
</dbReference>
<feature type="region of interest" description="Disordered" evidence="5">
    <location>
        <begin position="444"/>
        <end position="464"/>
    </location>
</feature>
<feature type="repeat" description="WD" evidence="4">
    <location>
        <begin position="836"/>
        <end position="869"/>
    </location>
</feature>